<dbReference type="RefSeq" id="WP_132695569.1">
    <property type="nucleotide sequence ID" value="NZ_SLVM01000015.1"/>
</dbReference>
<protein>
    <submittedName>
        <fullName evidence="1">Uncharacterized protein DUF2478</fullName>
    </submittedName>
</protein>
<accession>A0A4R1YSU6</accession>
<dbReference type="Proteomes" id="UP000295277">
    <property type="component" value="Unassembled WGS sequence"/>
</dbReference>
<sequence>MAGTDPFPFDAECDIAAVTYGPGEPPDALIAAFVSRLTGQGYRVAGMVQRGACRDGHIGREVTLFPWEERLILTDAHDPRFAGIETRIMGVLDLRPDLVVLNRFGWLERCGGGWRRVIARAMDLGLPVLVPVPQVIFRDWLDYTGGLSVRLSGSAPALEDWWQSMRAEHLPGTRQNWCMTLK</sequence>
<dbReference type="Pfam" id="PF10649">
    <property type="entry name" value="DUF2478"/>
    <property type="match status" value="1"/>
</dbReference>
<proteinExistence type="predicted"/>
<dbReference type="EMBL" id="SLVM01000015">
    <property type="protein sequence ID" value="TCM82708.1"/>
    <property type="molecule type" value="Genomic_DNA"/>
</dbReference>
<gene>
    <name evidence="1" type="ORF">EV216_11572</name>
</gene>
<keyword evidence="2" id="KW-1185">Reference proteome</keyword>
<dbReference type="OrthoDB" id="5918880at2"/>
<name>A0A4R1YSU6_9RHOB</name>
<dbReference type="AlphaFoldDB" id="A0A4R1YSU6"/>
<dbReference type="InterPro" id="IPR018912">
    <property type="entry name" value="DUF2478"/>
</dbReference>
<reference evidence="1 2" key="1">
    <citation type="submission" date="2019-03" db="EMBL/GenBank/DDBJ databases">
        <title>Genomic Encyclopedia of Type Strains, Phase IV (KMG-IV): sequencing the most valuable type-strain genomes for metagenomic binning, comparative biology and taxonomic classification.</title>
        <authorList>
            <person name="Goeker M."/>
        </authorList>
    </citation>
    <scope>NUCLEOTIDE SEQUENCE [LARGE SCALE GENOMIC DNA]</scope>
    <source>
        <strain evidence="1 2">DSM 21153</strain>
    </source>
</reference>
<organism evidence="1 2">
    <name type="scientific">Rhodovulum steppense</name>
    <dbReference type="NCBI Taxonomy" id="540251"/>
    <lineage>
        <taxon>Bacteria</taxon>
        <taxon>Pseudomonadati</taxon>
        <taxon>Pseudomonadota</taxon>
        <taxon>Alphaproteobacteria</taxon>
        <taxon>Rhodobacterales</taxon>
        <taxon>Paracoccaceae</taxon>
        <taxon>Rhodovulum</taxon>
    </lineage>
</organism>
<evidence type="ECO:0000313" key="2">
    <source>
        <dbReference type="Proteomes" id="UP000295277"/>
    </source>
</evidence>
<evidence type="ECO:0000313" key="1">
    <source>
        <dbReference type="EMBL" id="TCM82708.1"/>
    </source>
</evidence>
<comment type="caution">
    <text evidence="1">The sequence shown here is derived from an EMBL/GenBank/DDBJ whole genome shotgun (WGS) entry which is preliminary data.</text>
</comment>